<dbReference type="InterPro" id="IPR007492">
    <property type="entry name" value="LytTR_DNA-bd_dom"/>
</dbReference>
<dbReference type="AlphaFoldDB" id="B4RH94"/>
<gene>
    <name evidence="3" type="ordered locus">PHZ_c2633</name>
</gene>
<dbReference type="KEGG" id="pzu:PHZ_c2633"/>
<dbReference type="SMART" id="SM00850">
    <property type="entry name" value="LytTR"/>
    <property type="match status" value="1"/>
</dbReference>
<organism evidence="3 4">
    <name type="scientific">Phenylobacterium zucineum (strain HLK1)</name>
    <dbReference type="NCBI Taxonomy" id="450851"/>
    <lineage>
        <taxon>Bacteria</taxon>
        <taxon>Pseudomonadati</taxon>
        <taxon>Pseudomonadota</taxon>
        <taxon>Alphaproteobacteria</taxon>
        <taxon>Caulobacterales</taxon>
        <taxon>Caulobacteraceae</taxon>
        <taxon>Phenylobacterium</taxon>
    </lineage>
</organism>
<feature type="transmembrane region" description="Helical" evidence="1">
    <location>
        <begin position="104"/>
        <end position="124"/>
    </location>
</feature>
<accession>B4RH94</accession>
<dbReference type="EMBL" id="CP000747">
    <property type="protein sequence ID" value="ACG79042.1"/>
    <property type="molecule type" value="Genomic_DNA"/>
</dbReference>
<dbReference type="Pfam" id="PF04397">
    <property type="entry name" value="LytTR"/>
    <property type="match status" value="1"/>
</dbReference>
<keyword evidence="1" id="KW-0812">Transmembrane</keyword>
<evidence type="ECO:0000313" key="4">
    <source>
        <dbReference type="Proteomes" id="UP000001868"/>
    </source>
</evidence>
<name>B4RH94_PHEZH</name>
<dbReference type="Proteomes" id="UP000001868">
    <property type="component" value="Chromosome"/>
</dbReference>
<feature type="transmembrane region" description="Helical" evidence="1">
    <location>
        <begin position="71"/>
        <end position="92"/>
    </location>
</feature>
<keyword evidence="1" id="KW-1133">Transmembrane helix</keyword>
<dbReference type="eggNOG" id="COG3279">
    <property type="taxonomic scope" value="Bacteria"/>
</dbReference>
<feature type="transmembrane region" description="Helical" evidence="1">
    <location>
        <begin position="136"/>
        <end position="157"/>
    </location>
</feature>
<keyword evidence="1" id="KW-0472">Membrane</keyword>
<dbReference type="Gene3D" id="2.40.50.1020">
    <property type="entry name" value="LytTr DNA-binding domain"/>
    <property type="match status" value="1"/>
</dbReference>
<dbReference type="GO" id="GO:0003677">
    <property type="term" value="F:DNA binding"/>
    <property type="evidence" value="ECO:0007669"/>
    <property type="project" value="InterPro"/>
</dbReference>
<evidence type="ECO:0000259" key="2">
    <source>
        <dbReference type="PROSITE" id="PS50930"/>
    </source>
</evidence>
<proteinExistence type="predicted"/>
<feature type="domain" description="HTH LytTR-type" evidence="2">
    <location>
        <begin position="216"/>
        <end position="302"/>
    </location>
</feature>
<dbReference type="PROSITE" id="PS50930">
    <property type="entry name" value="HTH_LYTTR"/>
    <property type="match status" value="1"/>
</dbReference>
<keyword evidence="4" id="KW-1185">Reference proteome</keyword>
<protein>
    <recommendedName>
        <fullName evidence="2">HTH LytTR-type domain-containing protein</fullName>
    </recommendedName>
</protein>
<evidence type="ECO:0000256" key="1">
    <source>
        <dbReference type="SAM" id="Phobius"/>
    </source>
</evidence>
<dbReference type="STRING" id="450851.PHZ_c2633"/>
<dbReference type="HOGENOM" id="CLU_079621_0_0_5"/>
<evidence type="ECO:0000313" key="3">
    <source>
        <dbReference type="EMBL" id="ACG79042.1"/>
    </source>
</evidence>
<sequence>MRQTRQDRPSRRIGQRLEGDAQGVRDLHLTPSLISVVVKYCRSGGVNSRRTPFFCYSRRVGADPMMTGTGWWARGAAVALAVGAALAFLGPFGTFTDLAPAERWAYWLVLTVLMWAQTATAFQALRLSRAVRRWPLLLQAATASALGAVPTTFEVAYAEGLLRVGGVLTPRSLAETYGYVAVVALGLFVPLVVVRGPRPSPPAEPPVLPPELRRPVLALSAEDHYLRVHGPAGDTLIHHRFSDAVRALGDSGVQVHRSWWVARDAVRRVERIGERTVLVLDRGLRVPVSRTYALAARQTGLLGD</sequence>
<reference evidence="3 4" key="1">
    <citation type="journal article" date="2008" name="BMC Genomics">
        <title>Complete genome of Phenylobacterium zucineum - a novel facultative intracellular bacterium isolated from human erythroleukemia cell line K562.</title>
        <authorList>
            <person name="Luo Y."/>
            <person name="Xu X."/>
            <person name="Ding Z."/>
            <person name="Liu Z."/>
            <person name="Zhang B."/>
            <person name="Yan Z."/>
            <person name="Sun J."/>
            <person name="Hu S."/>
            <person name="Hu X."/>
        </authorList>
    </citation>
    <scope>NUCLEOTIDE SEQUENCE [LARGE SCALE GENOMIC DNA]</scope>
    <source>
        <strain evidence="3 4">HLK1</strain>
    </source>
</reference>
<feature type="transmembrane region" description="Helical" evidence="1">
    <location>
        <begin position="177"/>
        <end position="194"/>
    </location>
</feature>